<keyword evidence="1 3" id="KW-0560">Oxidoreductase</keyword>
<evidence type="ECO:0000313" key="4">
    <source>
        <dbReference type="Proteomes" id="UP001242480"/>
    </source>
</evidence>
<protein>
    <submittedName>
        <fullName evidence="3">Gamma-glutamylputrescine oxidase</fullName>
        <ecNumber evidence="3">1.4.3.-</ecNumber>
    </submittedName>
</protein>
<dbReference type="GO" id="GO:0016491">
    <property type="term" value="F:oxidoreductase activity"/>
    <property type="evidence" value="ECO:0007669"/>
    <property type="project" value="UniProtKB-KW"/>
</dbReference>
<organism evidence="3 4">
    <name type="scientific">Labrys wisconsinensis</name>
    <dbReference type="NCBI Taxonomy" id="425677"/>
    <lineage>
        <taxon>Bacteria</taxon>
        <taxon>Pseudomonadati</taxon>
        <taxon>Pseudomonadota</taxon>
        <taxon>Alphaproteobacteria</taxon>
        <taxon>Hyphomicrobiales</taxon>
        <taxon>Xanthobacteraceae</taxon>
        <taxon>Labrys</taxon>
    </lineage>
</organism>
<dbReference type="PANTHER" id="PTHR13847:SF281">
    <property type="entry name" value="FAD DEPENDENT OXIDOREDUCTASE DOMAIN-CONTAINING PROTEIN"/>
    <property type="match status" value="1"/>
</dbReference>
<comment type="caution">
    <text evidence="3">The sequence shown here is derived from an EMBL/GenBank/DDBJ whole genome shotgun (WGS) entry which is preliminary data.</text>
</comment>
<dbReference type="Gene3D" id="3.50.50.60">
    <property type="entry name" value="FAD/NAD(P)-binding domain"/>
    <property type="match status" value="1"/>
</dbReference>
<dbReference type="Pfam" id="PF01266">
    <property type="entry name" value="DAO"/>
    <property type="match status" value="1"/>
</dbReference>
<dbReference type="RefSeq" id="WP_307280761.1">
    <property type="nucleotide sequence ID" value="NZ_JAUSVX010000014.1"/>
</dbReference>
<dbReference type="PANTHER" id="PTHR13847">
    <property type="entry name" value="SARCOSINE DEHYDROGENASE-RELATED"/>
    <property type="match status" value="1"/>
</dbReference>
<proteinExistence type="predicted"/>
<reference evidence="3 4" key="1">
    <citation type="submission" date="2023-07" db="EMBL/GenBank/DDBJ databases">
        <title>Genomic Encyclopedia of Type Strains, Phase IV (KMG-IV): sequencing the most valuable type-strain genomes for metagenomic binning, comparative biology and taxonomic classification.</title>
        <authorList>
            <person name="Goeker M."/>
        </authorList>
    </citation>
    <scope>NUCLEOTIDE SEQUENCE [LARGE SCALE GENOMIC DNA]</scope>
    <source>
        <strain evidence="3 4">DSM 19619</strain>
    </source>
</reference>
<dbReference type="EC" id="1.4.3.-" evidence="3"/>
<sequence length="431" mass="46850">MGQPPFTTWYEVSSVPRAERPELDFATDADVCVVGGGLAGLTTARELARRGWNVVLLEADRIASGASGRNGGFVLAGFAEGQGEIEKRVGLDHAKALHALSREGMAYVRDAVESTRMPGVALTGGALKVVRHAAGVDAFRAEAERRARFYGDAPLFWPRAQVREVLRTPAYHAGLYDMQAFHIHPLNYCLGLAADAARAGVRLYEHSPAVGLDLRSLRRVVRTAKGAVRCDRIVLCGSAALPPGLHRRVARAVVPVSTFIAVTEPLGERLEAIMRFAGAVTDTRRAGNYFRIVDGSRLMWGSGITTRRRPPPPARLARALARDMARTFPALKGVRIDHAWAGVMGYARHKMPQIGAVERDVWVASAFGGHGLNTTAMAGLVLARALAERDDSYRLFAPFGLAPTHGAAGRLAAQFEYWRLGFQDWLDERRG</sequence>
<dbReference type="Proteomes" id="UP001242480">
    <property type="component" value="Unassembled WGS sequence"/>
</dbReference>
<feature type="domain" description="FAD dependent oxidoreductase" evidence="2">
    <location>
        <begin position="30"/>
        <end position="384"/>
    </location>
</feature>
<accession>A0ABU0JFJ1</accession>
<name>A0ABU0JFJ1_9HYPH</name>
<evidence type="ECO:0000256" key="1">
    <source>
        <dbReference type="ARBA" id="ARBA00023002"/>
    </source>
</evidence>
<evidence type="ECO:0000313" key="3">
    <source>
        <dbReference type="EMBL" id="MDQ0473045.1"/>
    </source>
</evidence>
<dbReference type="EMBL" id="JAUSVX010000014">
    <property type="protein sequence ID" value="MDQ0473045.1"/>
    <property type="molecule type" value="Genomic_DNA"/>
</dbReference>
<gene>
    <name evidence="3" type="ORF">QO011_006078</name>
</gene>
<evidence type="ECO:0000259" key="2">
    <source>
        <dbReference type="Pfam" id="PF01266"/>
    </source>
</evidence>
<dbReference type="PRINTS" id="PR00420">
    <property type="entry name" value="RNGMNOXGNASE"/>
</dbReference>
<keyword evidence="4" id="KW-1185">Reference proteome</keyword>
<dbReference type="Gene3D" id="3.30.9.10">
    <property type="entry name" value="D-Amino Acid Oxidase, subunit A, domain 2"/>
    <property type="match status" value="1"/>
</dbReference>
<dbReference type="InterPro" id="IPR006076">
    <property type="entry name" value="FAD-dep_OxRdtase"/>
</dbReference>
<dbReference type="SUPFAM" id="SSF51905">
    <property type="entry name" value="FAD/NAD(P)-binding domain"/>
    <property type="match status" value="1"/>
</dbReference>
<dbReference type="InterPro" id="IPR036188">
    <property type="entry name" value="FAD/NAD-bd_sf"/>
</dbReference>